<dbReference type="AlphaFoldDB" id="G3VGA9"/>
<dbReference type="KEGG" id="shr:105750978"/>
<dbReference type="GeneID" id="105750978"/>
<dbReference type="Proteomes" id="UP000007648">
    <property type="component" value="Unassembled WGS sequence"/>
</dbReference>
<dbReference type="eggNOG" id="ENOG502TKMN">
    <property type="taxonomic scope" value="Eukaryota"/>
</dbReference>
<feature type="transmembrane region" description="Helical" evidence="1">
    <location>
        <begin position="54"/>
        <end position="75"/>
    </location>
</feature>
<dbReference type="Ensembl" id="ENSSHAT00000002237.2">
    <property type="protein sequence ID" value="ENSSHAP00000002213.1"/>
    <property type="gene ID" value="ENSSHAG00000001969.2"/>
</dbReference>
<dbReference type="OrthoDB" id="9406895at2759"/>
<name>G3VGA9_SARHA</name>
<sequence>MRWRDRISVLFFPPGVVLTLAALLLLILHVSIFANDVHHFCITRNFNYMSFRSTIILLFSQVMSIWWASLGSLFAELIKDRILKCFALTVLMLNTAMFINRLTLEFLTINYREEKH</sequence>
<reference evidence="2 3" key="1">
    <citation type="journal article" date="2011" name="Proc. Natl. Acad. Sci. U.S.A.">
        <title>Genetic diversity and population structure of the endangered marsupial Sarcophilus harrisii (Tasmanian devil).</title>
        <authorList>
            <person name="Miller W."/>
            <person name="Hayes V.M."/>
            <person name="Ratan A."/>
            <person name="Petersen D.C."/>
            <person name="Wittekindt N.E."/>
            <person name="Miller J."/>
            <person name="Walenz B."/>
            <person name="Knight J."/>
            <person name="Qi J."/>
            <person name="Zhao F."/>
            <person name="Wang Q."/>
            <person name="Bedoya-Reina O.C."/>
            <person name="Katiyar N."/>
            <person name="Tomsho L.P."/>
            <person name="Kasson L.M."/>
            <person name="Hardie R.A."/>
            <person name="Woodbridge P."/>
            <person name="Tindall E.A."/>
            <person name="Bertelsen M.F."/>
            <person name="Dixon D."/>
            <person name="Pyecroft S."/>
            <person name="Helgen K.M."/>
            <person name="Lesk A.M."/>
            <person name="Pringle T.H."/>
            <person name="Patterson N."/>
            <person name="Zhang Y."/>
            <person name="Kreiss A."/>
            <person name="Woods G.M."/>
            <person name="Jones M.E."/>
            <person name="Schuster S.C."/>
        </authorList>
    </citation>
    <scope>NUCLEOTIDE SEQUENCE [LARGE SCALE GENOMIC DNA]</scope>
</reference>
<keyword evidence="1" id="KW-0472">Membrane</keyword>
<feature type="transmembrane region" description="Helical" evidence="1">
    <location>
        <begin position="82"/>
        <end position="99"/>
    </location>
</feature>
<dbReference type="InterPro" id="IPR040431">
    <property type="entry name" value="TM262"/>
</dbReference>
<dbReference type="FunCoup" id="G3VGA9">
    <property type="interactions" value="4"/>
</dbReference>
<dbReference type="RefSeq" id="XP_012408275.1">
    <property type="nucleotide sequence ID" value="XM_012552821.3"/>
</dbReference>
<evidence type="ECO:0000256" key="1">
    <source>
        <dbReference type="SAM" id="Phobius"/>
    </source>
</evidence>
<gene>
    <name evidence="2" type="primary">TMEM262</name>
</gene>
<reference evidence="2" key="2">
    <citation type="submission" date="2025-08" db="UniProtKB">
        <authorList>
            <consortium name="Ensembl"/>
        </authorList>
    </citation>
    <scope>IDENTIFICATION</scope>
</reference>
<feature type="transmembrane region" description="Helical" evidence="1">
    <location>
        <begin position="7"/>
        <end position="34"/>
    </location>
</feature>
<dbReference type="STRING" id="9305.ENSSHAP00000002213"/>
<dbReference type="PANTHER" id="PTHR37998:SF1">
    <property type="entry name" value="CATION CHANNEL SPERM-ASSOCIATED AUXILIARY SUBUNIT TMEM262"/>
    <property type="match status" value="1"/>
</dbReference>
<keyword evidence="1" id="KW-1133">Transmembrane helix</keyword>
<dbReference type="OMA" id="QYREENH"/>
<dbReference type="HOGENOM" id="CLU_160801_0_0_1"/>
<organism evidence="2 3">
    <name type="scientific">Sarcophilus harrisii</name>
    <name type="common">Tasmanian devil</name>
    <name type="synonym">Sarcophilus laniarius</name>
    <dbReference type="NCBI Taxonomy" id="9305"/>
    <lineage>
        <taxon>Eukaryota</taxon>
        <taxon>Metazoa</taxon>
        <taxon>Chordata</taxon>
        <taxon>Craniata</taxon>
        <taxon>Vertebrata</taxon>
        <taxon>Euteleostomi</taxon>
        <taxon>Mammalia</taxon>
        <taxon>Metatheria</taxon>
        <taxon>Dasyuromorphia</taxon>
        <taxon>Dasyuridae</taxon>
        <taxon>Sarcophilus</taxon>
    </lineage>
</organism>
<reference evidence="2" key="3">
    <citation type="submission" date="2025-09" db="UniProtKB">
        <authorList>
            <consortium name="Ensembl"/>
        </authorList>
    </citation>
    <scope>IDENTIFICATION</scope>
</reference>
<dbReference type="CTD" id="100130348"/>
<evidence type="ECO:0000313" key="2">
    <source>
        <dbReference type="Ensembl" id="ENSSHAP00000002213.1"/>
    </source>
</evidence>
<keyword evidence="1" id="KW-0812">Transmembrane</keyword>
<dbReference type="GeneTree" id="ENSGT00530000064783"/>
<dbReference type="GO" id="GO:0036128">
    <property type="term" value="C:CatSper complex"/>
    <property type="evidence" value="ECO:0007669"/>
    <property type="project" value="Ensembl"/>
</dbReference>
<protein>
    <submittedName>
        <fullName evidence="2">Transmembrane protein 262</fullName>
    </submittedName>
</protein>
<proteinExistence type="predicted"/>
<dbReference type="PANTHER" id="PTHR37998">
    <property type="entry name" value="TRANSMEMBRANE PROTEIN 262"/>
    <property type="match status" value="1"/>
</dbReference>
<dbReference type="InParanoid" id="G3VGA9"/>
<evidence type="ECO:0000313" key="3">
    <source>
        <dbReference type="Proteomes" id="UP000007648"/>
    </source>
</evidence>
<accession>G3VGA9</accession>
<keyword evidence="3" id="KW-1185">Reference proteome</keyword>